<keyword evidence="2" id="KW-1185">Reference proteome</keyword>
<dbReference type="Proteomes" id="UP000814128">
    <property type="component" value="Unassembled WGS sequence"/>
</dbReference>
<reference evidence="1" key="2">
    <citation type="journal article" date="2022" name="New Phytol.">
        <title>Evolutionary transition to the ectomycorrhizal habit in the genomes of a hyperdiverse lineage of mushroom-forming fungi.</title>
        <authorList>
            <person name="Looney B."/>
            <person name="Miyauchi S."/>
            <person name="Morin E."/>
            <person name="Drula E."/>
            <person name="Courty P.E."/>
            <person name="Kohler A."/>
            <person name="Kuo A."/>
            <person name="LaButti K."/>
            <person name="Pangilinan J."/>
            <person name="Lipzen A."/>
            <person name="Riley R."/>
            <person name="Andreopoulos W."/>
            <person name="He G."/>
            <person name="Johnson J."/>
            <person name="Nolan M."/>
            <person name="Tritt A."/>
            <person name="Barry K.W."/>
            <person name="Grigoriev I.V."/>
            <person name="Nagy L.G."/>
            <person name="Hibbett D."/>
            <person name="Henrissat B."/>
            <person name="Matheny P.B."/>
            <person name="Labbe J."/>
            <person name="Martin F.M."/>
        </authorList>
    </citation>
    <scope>NUCLEOTIDE SEQUENCE</scope>
    <source>
        <strain evidence="1">EC-137</strain>
    </source>
</reference>
<feature type="non-terminal residue" evidence="1">
    <location>
        <position position="1"/>
    </location>
</feature>
<protein>
    <submittedName>
        <fullName evidence="1">GPCR fungal pheromone mating factor</fullName>
    </submittedName>
</protein>
<reference evidence="1" key="1">
    <citation type="submission" date="2021-02" db="EMBL/GenBank/DDBJ databases">
        <authorList>
            <consortium name="DOE Joint Genome Institute"/>
            <person name="Ahrendt S."/>
            <person name="Looney B.P."/>
            <person name="Miyauchi S."/>
            <person name="Morin E."/>
            <person name="Drula E."/>
            <person name="Courty P.E."/>
            <person name="Chicoki N."/>
            <person name="Fauchery L."/>
            <person name="Kohler A."/>
            <person name="Kuo A."/>
            <person name="Labutti K."/>
            <person name="Pangilinan J."/>
            <person name="Lipzen A."/>
            <person name="Riley R."/>
            <person name="Andreopoulos W."/>
            <person name="He G."/>
            <person name="Johnson J."/>
            <person name="Barry K.W."/>
            <person name="Grigoriev I.V."/>
            <person name="Nagy L."/>
            <person name="Hibbett D."/>
            <person name="Henrissat B."/>
            <person name="Matheny P.B."/>
            <person name="Labbe J."/>
            <person name="Martin F."/>
        </authorList>
    </citation>
    <scope>NUCLEOTIDE SEQUENCE</scope>
    <source>
        <strain evidence="1">EC-137</strain>
    </source>
</reference>
<organism evidence="1 2">
    <name type="scientific">Vararia minispora EC-137</name>
    <dbReference type="NCBI Taxonomy" id="1314806"/>
    <lineage>
        <taxon>Eukaryota</taxon>
        <taxon>Fungi</taxon>
        <taxon>Dikarya</taxon>
        <taxon>Basidiomycota</taxon>
        <taxon>Agaricomycotina</taxon>
        <taxon>Agaricomycetes</taxon>
        <taxon>Russulales</taxon>
        <taxon>Lachnocladiaceae</taxon>
        <taxon>Vararia</taxon>
    </lineage>
</organism>
<evidence type="ECO:0000313" key="1">
    <source>
        <dbReference type="EMBL" id="KAI0031602.1"/>
    </source>
</evidence>
<accession>A0ACB8QIW5</accession>
<gene>
    <name evidence="1" type="ORF">K488DRAFT_14673</name>
</gene>
<dbReference type="EMBL" id="MU273574">
    <property type="protein sequence ID" value="KAI0031602.1"/>
    <property type="molecule type" value="Genomic_DNA"/>
</dbReference>
<feature type="non-terminal residue" evidence="1">
    <location>
        <position position="299"/>
    </location>
</feature>
<evidence type="ECO:0000313" key="2">
    <source>
        <dbReference type="Proteomes" id="UP000814128"/>
    </source>
</evidence>
<sequence>ADPSYPLLPIASITCATLLFLLLAKNIVRKSYNLGVTLLSFWLFWELLTLGINAVVWADNANVRLTVYCDIVSRLQLVTSIAKPACSFIITRKLYNTVVRQSGQYVRHVCLEFFYTHLALPLDYILQRARFIIMEGFGCTSAAAIAGLEFVLIESWRISLPLISVLVYAPRIVLVFYRRNKELNRFLRSNGSVSLDRFFRVIAIACLDIILSLPFGLVDLIISILKYTEGIGPIPFYPGWSIVHKNWSLVLAFRYVNVQAAGTWELINFYFPQWSSTVLGFVIFALFGATEEARATYWR</sequence>
<comment type="caution">
    <text evidence="1">The sequence shown here is derived from an EMBL/GenBank/DDBJ whole genome shotgun (WGS) entry which is preliminary data.</text>
</comment>
<proteinExistence type="predicted"/>
<name>A0ACB8QIW5_9AGAM</name>